<keyword evidence="2" id="KW-1185">Reference proteome</keyword>
<organism evidence="1 2">
    <name type="scientific">Marinifilum caeruleilacunae</name>
    <dbReference type="NCBI Taxonomy" id="2499076"/>
    <lineage>
        <taxon>Bacteria</taxon>
        <taxon>Pseudomonadati</taxon>
        <taxon>Bacteroidota</taxon>
        <taxon>Bacteroidia</taxon>
        <taxon>Marinilabiliales</taxon>
        <taxon>Marinifilaceae</taxon>
    </lineage>
</organism>
<dbReference type="Proteomes" id="UP000732105">
    <property type="component" value="Unassembled WGS sequence"/>
</dbReference>
<gene>
    <name evidence="1" type="ORF">ELS83_19150</name>
</gene>
<accession>A0ABX1X0I6</accession>
<comment type="caution">
    <text evidence="1">The sequence shown here is derived from an EMBL/GenBank/DDBJ whole genome shotgun (WGS) entry which is preliminary data.</text>
</comment>
<name>A0ABX1X0I6_9BACT</name>
<evidence type="ECO:0000313" key="1">
    <source>
        <dbReference type="EMBL" id="NOU61920.1"/>
    </source>
</evidence>
<evidence type="ECO:0000313" key="2">
    <source>
        <dbReference type="Proteomes" id="UP000732105"/>
    </source>
</evidence>
<reference evidence="1 2" key="1">
    <citation type="submission" date="2018-12" db="EMBL/GenBank/DDBJ databases">
        <title>Marinifilum JC070 sp. nov., a marine bacterium isolated from Yongle Blue Hole in the South China Sea.</title>
        <authorList>
            <person name="Fu T."/>
        </authorList>
    </citation>
    <scope>NUCLEOTIDE SEQUENCE [LARGE SCALE GENOMIC DNA]</scope>
    <source>
        <strain evidence="1 2">JC070</strain>
    </source>
</reference>
<sequence length="106" mass="11623">MPNAGGKIVSFTTKEPTKYYRVFSSNPNGGAFLTKVPPKSSSYARHGLALPKTNRATFIQEVIVPEGVTLQRSRTLGAFGKRGGLEQFQILNFEPKIKFLPGVPLK</sequence>
<proteinExistence type="predicted"/>
<protein>
    <submittedName>
        <fullName evidence="1">Uncharacterized protein</fullName>
    </submittedName>
</protein>
<dbReference type="EMBL" id="RZNH01000046">
    <property type="protein sequence ID" value="NOU61920.1"/>
    <property type="molecule type" value="Genomic_DNA"/>
</dbReference>